<reference evidence="1 4" key="2">
    <citation type="submission" date="2018-08" db="EMBL/GenBank/DDBJ databases">
        <title>Complete genome sequencing and genomic characterization of five Escherichia coli strains co-producing MCR-1 and ESBLs from different origins in China.</title>
        <authorList>
            <person name="Bai L."/>
        </authorList>
    </citation>
    <scope>NUCLEOTIDE SEQUENCE [LARGE SCALE GENOMIC DNA]</scope>
    <source>
        <strain evidence="4">cq9</strain>
        <strain evidence="1">Cq9</strain>
    </source>
</reference>
<evidence type="ECO:0000313" key="2">
    <source>
        <dbReference type="EMBL" id="EFI6955052.1"/>
    </source>
</evidence>
<dbReference type="Proteomes" id="UP000868636">
    <property type="component" value="Unassembled WGS sequence"/>
</dbReference>
<dbReference type="EMBL" id="CP031546">
    <property type="protein sequence ID" value="AXO08366.1"/>
    <property type="molecule type" value="Genomic_DNA"/>
</dbReference>
<accession>A0A0U4UUC6</accession>
<name>A0A0U4UUC6_ECOLX</name>
<dbReference type="Proteomes" id="UP000256244">
    <property type="component" value="Chromosome"/>
</dbReference>
<sequence>MNKQEMKDIIQHSFATDSKVGFACMNIYHYLLNEDLDNLKYITFNNLQKVSNVDQSILYEAITYLSGEKAPILSIGYEYIDGDDIFEISQDELSKIYSEGTFYFDGKPVLNWQSKVYIYFYASEFWKGLE</sequence>
<evidence type="ECO:0000313" key="3">
    <source>
        <dbReference type="EMBL" id="HAZ7492644.1"/>
    </source>
</evidence>
<dbReference type="RefSeq" id="WP_001041173.1">
    <property type="nucleotide sequence ID" value="NZ_AP027188.1"/>
</dbReference>
<gene>
    <name evidence="2" type="ORF">BCB93_004786</name>
    <name evidence="1" type="ORF">DS732_19480</name>
    <name evidence="3" type="ORF">J8F57_002879</name>
</gene>
<reference evidence="3" key="4">
    <citation type="submission" date="2021-03" db="EMBL/GenBank/DDBJ databases">
        <authorList>
            <consortium name="NCBI Pathogen Detection Project"/>
        </authorList>
    </citation>
    <scope>NUCLEOTIDE SEQUENCE</scope>
    <source>
        <strain evidence="3">SJP41</strain>
    </source>
</reference>
<dbReference type="EMBL" id="AASZRA010000046">
    <property type="protein sequence ID" value="EFI6955052.1"/>
    <property type="molecule type" value="Genomic_DNA"/>
</dbReference>
<dbReference type="Proteomes" id="UP000775646">
    <property type="component" value="Unassembled WGS sequence"/>
</dbReference>
<evidence type="ECO:0000313" key="1">
    <source>
        <dbReference type="EMBL" id="AXO08366.1"/>
    </source>
</evidence>
<dbReference type="AlphaFoldDB" id="A0A0U4UUC6"/>
<organism evidence="1 4">
    <name type="scientific">Escherichia coli</name>
    <dbReference type="NCBI Taxonomy" id="562"/>
    <lineage>
        <taxon>Bacteria</taxon>
        <taxon>Pseudomonadati</taxon>
        <taxon>Pseudomonadota</taxon>
        <taxon>Gammaproteobacteria</taxon>
        <taxon>Enterobacterales</taxon>
        <taxon>Enterobacteriaceae</taxon>
        <taxon>Escherichia</taxon>
    </lineage>
</organism>
<reference evidence="3" key="1">
    <citation type="journal article" date="2018" name="Genome Biol.">
        <title>SKESA: strategic k-mer extension for scrupulous assemblies.</title>
        <authorList>
            <person name="Souvorov A."/>
            <person name="Agarwala R."/>
            <person name="Lipman D.J."/>
        </authorList>
    </citation>
    <scope>NUCLEOTIDE SEQUENCE</scope>
    <source>
        <strain evidence="3">SJP41</strain>
    </source>
</reference>
<protein>
    <submittedName>
        <fullName evidence="1">Uncharacterized protein</fullName>
    </submittedName>
</protein>
<dbReference type="EMBL" id="DADPIR010000019">
    <property type="protein sequence ID" value="HAZ7492644.1"/>
    <property type="molecule type" value="Genomic_DNA"/>
</dbReference>
<proteinExistence type="predicted"/>
<reference evidence="2" key="3">
    <citation type="submission" date="2020-02" db="EMBL/GenBank/DDBJ databases">
        <authorList>
            <consortium name="GenomeTrakr network: Whole genome sequencing for foodborne pathogen traceback"/>
        </authorList>
    </citation>
    <scope>NUCLEOTIDE SEQUENCE</scope>
    <source>
        <strain evidence="2">CFSAN046653</strain>
    </source>
</reference>
<evidence type="ECO:0000313" key="4">
    <source>
        <dbReference type="Proteomes" id="UP000256244"/>
    </source>
</evidence>